<dbReference type="EMBL" id="MU251391">
    <property type="protein sequence ID" value="KAG9237229.1"/>
    <property type="molecule type" value="Genomic_DNA"/>
</dbReference>
<feature type="region of interest" description="Disordered" evidence="6">
    <location>
        <begin position="410"/>
        <end position="486"/>
    </location>
</feature>
<dbReference type="OrthoDB" id="515064at2759"/>
<proteinExistence type="inferred from homology"/>
<dbReference type="PANTHER" id="PTHR10019">
    <property type="entry name" value="SNF5"/>
    <property type="match status" value="1"/>
</dbReference>
<evidence type="ECO:0000313" key="8">
    <source>
        <dbReference type="Proteomes" id="UP000824998"/>
    </source>
</evidence>
<feature type="compositionally biased region" description="Polar residues" evidence="6">
    <location>
        <begin position="528"/>
        <end position="545"/>
    </location>
</feature>
<dbReference type="InterPro" id="IPR006939">
    <property type="entry name" value="SNF5"/>
</dbReference>
<evidence type="ECO:0008006" key="9">
    <source>
        <dbReference type="Google" id="ProtNLM"/>
    </source>
</evidence>
<sequence>MAPEPQESPDAATAEASVDATSSTLTHRGRTKADLQRYKIEQYANRDMLGHVAIQLEQIDRRNTYVRKKGEIDDYGKVRGLYRQWFPASRLYGAGYAGYGNGYTDGQTTLIYPSAKPRLGHKKTAKLKIKRKEMGQQAEQVEELVPVRVEVDWDNVKLRDTFTWNLHDRTVPPELFAAQLVEDLGLQLPVSNPVLDQVQQQLREHLVDFYPQVYIEEDALDPELPYSAYKNEEMRILIKLNITIGPTTLEDKFEWEINNPANSPEEFARSMSRELHLAGEFTTAIAHCIREQSQLFTRSLFIVGHPFDGRPLEDADLIASFLPSPITSVLRNQQQAREYAPYLYELSEADLDRSEVMYSREQRRQKRSVNRRGGPTLPDLKERQRTVRTLLVSKTLPGAADTIGESRLYKKVGPTGKGKKVGQHDLSDSSDSEDSSPDSPAMSNLQQGTTRTRNIRGAATAAQQRMANIGRSETPEASIAHHHETRTSRRFVGRDFREESVDVPMIVRLKVGRERLRKFAREVKAKSQAPSTPALNRSQSANASTPVPAVMGPPTTPGISNKTLQPPTPAPKPPAPAPSLATSQGQSSRSEGPPPSAAKSTIEAPPAPDWLEAGLADLRLKYPTDRFESVMKHSAISKTTGQPVPAVSGQPLPEGVKMTHLPRIRCNDCPGKLYTPGPEMTVDNFEVHLKNRAHREKVETRVADAKSRLSS</sequence>
<evidence type="ECO:0000256" key="1">
    <source>
        <dbReference type="ARBA" id="ARBA00004123"/>
    </source>
</evidence>
<keyword evidence="3" id="KW-0805">Transcription regulation</keyword>
<evidence type="ECO:0000256" key="4">
    <source>
        <dbReference type="ARBA" id="ARBA00023163"/>
    </source>
</evidence>
<organism evidence="7 8">
    <name type="scientific">Amylocarpus encephaloides</name>
    <dbReference type="NCBI Taxonomy" id="45428"/>
    <lineage>
        <taxon>Eukaryota</taxon>
        <taxon>Fungi</taxon>
        <taxon>Dikarya</taxon>
        <taxon>Ascomycota</taxon>
        <taxon>Pezizomycotina</taxon>
        <taxon>Leotiomycetes</taxon>
        <taxon>Helotiales</taxon>
        <taxon>Helotiales incertae sedis</taxon>
        <taxon>Amylocarpus</taxon>
    </lineage>
</organism>
<evidence type="ECO:0000256" key="5">
    <source>
        <dbReference type="ARBA" id="ARBA00023242"/>
    </source>
</evidence>
<comment type="caution">
    <text evidence="7">The sequence shown here is derived from an EMBL/GenBank/DDBJ whole genome shotgun (WGS) entry which is preliminary data.</text>
</comment>
<comment type="similarity">
    <text evidence="2">Belongs to the SNF5 family.</text>
</comment>
<feature type="region of interest" description="Disordered" evidence="6">
    <location>
        <begin position="522"/>
        <end position="608"/>
    </location>
</feature>
<keyword evidence="8" id="KW-1185">Reference proteome</keyword>
<keyword evidence="4" id="KW-0804">Transcription</keyword>
<feature type="compositionally biased region" description="Pro residues" evidence="6">
    <location>
        <begin position="566"/>
        <end position="577"/>
    </location>
</feature>
<evidence type="ECO:0000256" key="6">
    <source>
        <dbReference type="SAM" id="MobiDB-lite"/>
    </source>
</evidence>
<feature type="region of interest" description="Disordered" evidence="6">
    <location>
        <begin position="357"/>
        <end position="385"/>
    </location>
</feature>
<protein>
    <recommendedName>
        <fullName evidence="9">SNF5-domain-containing protein</fullName>
    </recommendedName>
</protein>
<evidence type="ECO:0000313" key="7">
    <source>
        <dbReference type="EMBL" id="KAG9237229.1"/>
    </source>
</evidence>
<dbReference type="GO" id="GO:0006338">
    <property type="term" value="P:chromatin remodeling"/>
    <property type="evidence" value="ECO:0007669"/>
    <property type="project" value="InterPro"/>
</dbReference>
<gene>
    <name evidence="7" type="ORF">BJ875DRAFT_454401</name>
</gene>
<keyword evidence="5" id="KW-0539">Nucleus</keyword>
<feature type="region of interest" description="Disordered" evidence="6">
    <location>
        <begin position="1"/>
        <end position="30"/>
    </location>
</feature>
<reference evidence="7" key="1">
    <citation type="journal article" date="2021" name="IMA Fungus">
        <title>Genomic characterization of three marine fungi, including Emericellopsis atlantica sp. nov. with signatures of a generalist lifestyle and marine biomass degradation.</title>
        <authorList>
            <person name="Hagestad O.C."/>
            <person name="Hou L."/>
            <person name="Andersen J.H."/>
            <person name="Hansen E.H."/>
            <person name="Altermark B."/>
            <person name="Li C."/>
            <person name="Kuhnert E."/>
            <person name="Cox R.J."/>
            <person name="Crous P.W."/>
            <person name="Spatafora J.W."/>
            <person name="Lail K."/>
            <person name="Amirebrahimi M."/>
            <person name="Lipzen A."/>
            <person name="Pangilinan J."/>
            <person name="Andreopoulos W."/>
            <person name="Hayes R.D."/>
            <person name="Ng V."/>
            <person name="Grigoriev I.V."/>
            <person name="Jackson S.A."/>
            <person name="Sutton T.D.S."/>
            <person name="Dobson A.D.W."/>
            <person name="Rama T."/>
        </authorList>
    </citation>
    <scope>NUCLEOTIDE SEQUENCE</scope>
    <source>
        <strain evidence="7">TRa018bII</strain>
    </source>
</reference>
<dbReference type="AlphaFoldDB" id="A0A9P7YNR8"/>
<comment type="subcellular location">
    <subcellularLocation>
        <location evidence="1">Nucleus</location>
    </subcellularLocation>
</comment>
<accession>A0A9P7YNR8</accession>
<evidence type="ECO:0000256" key="2">
    <source>
        <dbReference type="ARBA" id="ARBA00010239"/>
    </source>
</evidence>
<dbReference type="Proteomes" id="UP000824998">
    <property type="component" value="Unassembled WGS sequence"/>
</dbReference>
<dbReference type="GO" id="GO:0000228">
    <property type="term" value="C:nuclear chromosome"/>
    <property type="evidence" value="ECO:0007669"/>
    <property type="project" value="InterPro"/>
</dbReference>
<name>A0A9P7YNR8_9HELO</name>
<feature type="compositionally biased region" description="Polar residues" evidence="6">
    <location>
        <begin position="441"/>
        <end position="452"/>
    </location>
</feature>
<dbReference type="Pfam" id="PF04855">
    <property type="entry name" value="SNF5"/>
    <property type="match status" value="1"/>
</dbReference>
<evidence type="ECO:0000256" key="3">
    <source>
        <dbReference type="ARBA" id="ARBA00023015"/>
    </source>
</evidence>